<dbReference type="Gene3D" id="3.10.129.10">
    <property type="entry name" value="Hotdog Thioesterase"/>
    <property type="match status" value="1"/>
</dbReference>
<name>A0A1I2J9I5_9GAMM</name>
<dbReference type="STRING" id="1076937.SAMN04488120_10640"/>
<dbReference type="SUPFAM" id="SSF54637">
    <property type="entry name" value="Thioesterase/thiol ester dehydrase-isomerase"/>
    <property type="match status" value="1"/>
</dbReference>
<dbReference type="CDD" id="cd00586">
    <property type="entry name" value="4HBT"/>
    <property type="match status" value="1"/>
</dbReference>
<dbReference type="Proteomes" id="UP000199771">
    <property type="component" value="Unassembled WGS sequence"/>
</dbReference>
<reference evidence="1 2" key="1">
    <citation type="submission" date="2016-10" db="EMBL/GenBank/DDBJ databases">
        <authorList>
            <person name="de Groot N.N."/>
        </authorList>
    </citation>
    <scope>NUCLEOTIDE SEQUENCE [LARGE SCALE GENOMIC DNA]</scope>
    <source>
        <strain evidence="1 2">DSM 23609</strain>
    </source>
</reference>
<dbReference type="AlphaFoldDB" id="A0A1I2J9I5"/>
<dbReference type="RefSeq" id="WP_091533476.1">
    <property type="nucleotide sequence ID" value="NZ_FOOC01000006.1"/>
</dbReference>
<protein>
    <submittedName>
        <fullName evidence="1">Acyl-CoA thioesterase FadM</fullName>
    </submittedName>
</protein>
<proteinExistence type="predicted"/>
<dbReference type="EMBL" id="FOOC01000006">
    <property type="protein sequence ID" value="SFF50728.1"/>
    <property type="molecule type" value="Genomic_DNA"/>
</dbReference>
<sequence length="179" mass="20683">MVGFWRTIWVLLSWRLRGPVGLFDPSSITLRVMPGEIDFNLHMNNGRYFSAADIGRLDWGLRSGLWRRALRHGWRAVAGDSNARFSISLQPLQRYRLDSRLLGWNEKWFFCEHCFVRNGRVCAVVLVRYLFLSRRGKVPPTKVLQMCGYDAVSPPLPDWVLHWHQAQEQLTASLKAGSA</sequence>
<keyword evidence="2" id="KW-1185">Reference proteome</keyword>
<organism evidence="1 2">
    <name type="scientific">Fontimonas thermophila</name>
    <dbReference type="NCBI Taxonomy" id="1076937"/>
    <lineage>
        <taxon>Bacteria</taxon>
        <taxon>Pseudomonadati</taxon>
        <taxon>Pseudomonadota</taxon>
        <taxon>Gammaproteobacteria</taxon>
        <taxon>Nevskiales</taxon>
        <taxon>Nevskiaceae</taxon>
        <taxon>Fontimonas</taxon>
    </lineage>
</organism>
<dbReference type="OrthoDB" id="3727779at2"/>
<dbReference type="InterPro" id="IPR029069">
    <property type="entry name" value="HotDog_dom_sf"/>
</dbReference>
<accession>A0A1I2J9I5</accession>
<dbReference type="PANTHER" id="PTHR12475">
    <property type="match status" value="1"/>
</dbReference>
<dbReference type="PANTHER" id="PTHR12475:SF4">
    <property type="entry name" value="PROTEIN THEM6"/>
    <property type="match status" value="1"/>
</dbReference>
<dbReference type="InterPro" id="IPR051490">
    <property type="entry name" value="THEM6_lcsJ_thioesterase"/>
</dbReference>
<gene>
    <name evidence="1" type="ORF">SAMN04488120_10640</name>
</gene>
<dbReference type="Pfam" id="PF13279">
    <property type="entry name" value="4HBT_2"/>
    <property type="match status" value="1"/>
</dbReference>
<evidence type="ECO:0000313" key="2">
    <source>
        <dbReference type="Proteomes" id="UP000199771"/>
    </source>
</evidence>
<evidence type="ECO:0000313" key="1">
    <source>
        <dbReference type="EMBL" id="SFF50728.1"/>
    </source>
</evidence>